<name>A0A7S7FZ73_9MOLU</name>
<organism evidence="1">
    <name type="scientific">Candidatus Phytoplasma australasiaticum subsp. australasiaticum</name>
    <dbReference type="NCBI Taxonomy" id="2832407"/>
    <lineage>
        <taxon>Bacteria</taxon>
        <taxon>Bacillati</taxon>
        <taxon>Mycoplasmatota</taxon>
        <taxon>Mollicutes</taxon>
        <taxon>Acholeplasmatales</taxon>
        <taxon>Acholeplasmataceae</taxon>
        <taxon>Candidatus Phytoplasma</taxon>
        <taxon>16SrII (Peanut WB group)</taxon>
        <taxon>Candidatus Phytoplasma australasiaticum</taxon>
    </lineage>
</organism>
<protein>
    <submittedName>
        <fullName evidence="1">Uncharacterized protein</fullName>
    </submittedName>
</protein>
<sequence>MMVNTVLEETQYRITILNEQLKDDQKLQLLEHDFMNTRDWMNNEEKRYC</sequence>
<proteinExistence type="predicted"/>
<gene>
    <name evidence="1" type="ORF">H7685_01960</name>
</gene>
<reference evidence="1" key="1">
    <citation type="submission" date="2020-08" db="EMBL/GenBank/DDBJ databases">
        <title>Phytoplasma sp. strain PR08 associated with Phyllody Disease of Parthenium hysterophorus.</title>
        <authorList>
            <person name="Kirdat K."/>
            <person name="Tiwarekar B."/>
            <person name="Yadav A."/>
        </authorList>
    </citation>
    <scope>NUCLEOTIDE SEQUENCE [LARGE SCALE GENOMIC DNA]</scope>
    <source>
        <strain evidence="1">PR08</strain>
    </source>
</reference>
<dbReference type="AlphaFoldDB" id="A0A7S7FZ73"/>
<evidence type="ECO:0000313" key="1">
    <source>
        <dbReference type="EMBL" id="QOX89277.1"/>
    </source>
</evidence>
<accession>A0A7S7FZ73</accession>
<dbReference type="EMBL" id="CP060385">
    <property type="protein sequence ID" value="QOX89277.1"/>
    <property type="molecule type" value="Genomic_DNA"/>
</dbReference>